<dbReference type="Pfam" id="PF01695">
    <property type="entry name" value="IstB_IS21"/>
    <property type="match status" value="1"/>
</dbReference>
<sequence length="131" mass="14977">LGIEAINHGYRVSFVQMNELIRLLKTEEISRNSRAKIKRMVGSDLVIIDDLMFMAIDRHEANLFFQLINQLYGQTSIIITSNKGPEEWGDILGDPAITTAILDRLIHKSEVIHLTGDSYRLKHRQTIFGNN</sequence>
<keyword evidence="2" id="KW-0378">Hydrolase</keyword>
<dbReference type="InterPro" id="IPR027417">
    <property type="entry name" value="P-loop_NTPase"/>
</dbReference>
<dbReference type="GO" id="GO:0006260">
    <property type="term" value="P:DNA replication"/>
    <property type="evidence" value="ECO:0007669"/>
    <property type="project" value="TreeGrafter"/>
</dbReference>
<dbReference type="SUPFAM" id="SSF52540">
    <property type="entry name" value="P-loop containing nucleoside triphosphate hydrolases"/>
    <property type="match status" value="1"/>
</dbReference>
<dbReference type="AlphaFoldDB" id="A0A0E4C7T3"/>
<accession>A0A0E4C7T3</accession>
<dbReference type="GO" id="GO:0005524">
    <property type="term" value="F:ATP binding"/>
    <property type="evidence" value="ECO:0007669"/>
    <property type="project" value="InterPro"/>
</dbReference>
<dbReference type="EMBL" id="CGIH01000006">
    <property type="protein sequence ID" value="CFX13305.1"/>
    <property type="molecule type" value="Genomic_DNA"/>
</dbReference>
<dbReference type="PANTHER" id="PTHR30050:SF4">
    <property type="entry name" value="ATP-BINDING PROTEIN RV3427C IN INSERTION SEQUENCE-RELATED"/>
    <property type="match status" value="1"/>
</dbReference>
<reference evidence="2 3" key="1">
    <citation type="submission" date="2015-03" db="EMBL/GenBank/DDBJ databases">
        <authorList>
            <person name="Murphy D."/>
        </authorList>
    </citation>
    <scope>NUCLEOTIDE SEQUENCE [LARGE SCALE GENOMIC DNA]</scope>
    <source>
        <strain evidence="2 3">OL-4</strain>
    </source>
</reference>
<dbReference type="RefSeq" id="WP_046495563.1">
    <property type="nucleotide sequence ID" value="NZ_CGIH01000006.1"/>
</dbReference>
<feature type="non-terminal residue" evidence="2">
    <location>
        <position position="1"/>
    </location>
</feature>
<dbReference type="Gene3D" id="3.40.50.300">
    <property type="entry name" value="P-loop containing nucleotide triphosphate hydrolases"/>
    <property type="match status" value="1"/>
</dbReference>
<evidence type="ECO:0000259" key="1">
    <source>
        <dbReference type="Pfam" id="PF01695"/>
    </source>
</evidence>
<protein>
    <submittedName>
        <fullName evidence="2">p-loop containing nucleoside triphosphate hydrolase</fullName>
    </submittedName>
</protein>
<organism evidence="2 3">
    <name type="scientific">Syntrophomonas zehnderi OL-4</name>
    <dbReference type="NCBI Taxonomy" id="690567"/>
    <lineage>
        <taxon>Bacteria</taxon>
        <taxon>Bacillati</taxon>
        <taxon>Bacillota</taxon>
        <taxon>Clostridia</taxon>
        <taxon>Eubacteriales</taxon>
        <taxon>Syntrophomonadaceae</taxon>
        <taxon>Syntrophomonas</taxon>
    </lineage>
</organism>
<gene>
    <name evidence="2" type="ORF">554</name>
</gene>
<feature type="domain" description="IstB-like ATP-binding" evidence="1">
    <location>
        <begin position="1"/>
        <end position="125"/>
    </location>
</feature>
<evidence type="ECO:0000313" key="2">
    <source>
        <dbReference type="EMBL" id="CFX13305.1"/>
    </source>
</evidence>
<dbReference type="InterPro" id="IPR002611">
    <property type="entry name" value="IstB_ATP-bd"/>
</dbReference>
<dbReference type="Proteomes" id="UP000045545">
    <property type="component" value="Unassembled WGS sequence"/>
</dbReference>
<proteinExistence type="predicted"/>
<keyword evidence="3" id="KW-1185">Reference proteome</keyword>
<dbReference type="GO" id="GO:0016787">
    <property type="term" value="F:hydrolase activity"/>
    <property type="evidence" value="ECO:0007669"/>
    <property type="project" value="UniProtKB-KW"/>
</dbReference>
<evidence type="ECO:0000313" key="3">
    <source>
        <dbReference type="Proteomes" id="UP000045545"/>
    </source>
</evidence>
<dbReference type="PANTHER" id="PTHR30050">
    <property type="entry name" value="CHROMOSOMAL REPLICATION INITIATOR PROTEIN DNAA"/>
    <property type="match status" value="1"/>
</dbReference>
<name>A0A0E4C7T3_9FIRM</name>